<protein>
    <submittedName>
        <fullName evidence="1">Uncharacterized protein</fullName>
    </submittedName>
</protein>
<organism evidence="1 2">
    <name type="scientific">Garciella nitratireducens DSM 15102</name>
    <dbReference type="NCBI Taxonomy" id="1121911"/>
    <lineage>
        <taxon>Bacteria</taxon>
        <taxon>Bacillati</taxon>
        <taxon>Bacillota</taxon>
        <taxon>Clostridia</taxon>
        <taxon>Eubacteriales</taxon>
        <taxon>Eubacteriaceae</taxon>
        <taxon>Garciella</taxon>
    </lineage>
</organism>
<keyword evidence="2" id="KW-1185">Reference proteome</keyword>
<reference evidence="1 2" key="1">
    <citation type="submission" date="2017-02" db="EMBL/GenBank/DDBJ databases">
        <authorList>
            <person name="Peterson S.W."/>
        </authorList>
    </citation>
    <scope>NUCLEOTIDE SEQUENCE [LARGE SCALE GENOMIC DNA]</scope>
    <source>
        <strain evidence="1 2">DSM 15102</strain>
    </source>
</reference>
<evidence type="ECO:0000313" key="1">
    <source>
        <dbReference type="EMBL" id="SJZ74965.1"/>
    </source>
</evidence>
<proteinExistence type="predicted"/>
<name>A0A1T4N748_9FIRM</name>
<gene>
    <name evidence="1" type="ORF">SAMN02745973_01586</name>
</gene>
<dbReference type="EMBL" id="FUWV01000009">
    <property type="protein sequence ID" value="SJZ74965.1"/>
    <property type="molecule type" value="Genomic_DNA"/>
</dbReference>
<sequence length="68" mass="8210">MKNQICAIWTLDKESNDKLEYIREALRDFNIDYEPIYGHITMVHFYDIDVDDIVNIQGNLYKINLHFM</sequence>
<dbReference type="RefSeq" id="WP_087678985.1">
    <property type="nucleotide sequence ID" value="NZ_FUWV01000009.1"/>
</dbReference>
<dbReference type="OrthoDB" id="1709631at2"/>
<evidence type="ECO:0000313" key="2">
    <source>
        <dbReference type="Proteomes" id="UP000196365"/>
    </source>
</evidence>
<dbReference type="Proteomes" id="UP000196365">
    <property type="component" value="Unassembled WGS sequence"/>
</dbReference>
<dbReference type="AlphaFoldDB" id="A0A1T4N748"/>
<accession>A0A1T4N748</accession>